<dbReference type="AlphaFoldDB" id="A0A7W2A9Y3"/>
<gene>
    <name evidence="1" type="ORF">H1191_15390</name>
</gene>
<reference evidence="1 2" key="1">
    <citation type="submission" date="2020-07" db="EMBL/GenBank/DDBJ databases">
        <authorList>
            <person name="Feng H."/>
        </authorList>
    </citation>
    <scope>NUCLEOTIDE SEQUENCE [LARGE SCALE GENOMIC DNA]</scope>
    <source>
        <strain evidence="2">s-10</strain>
    </source>
</reference>
<dbReference type="EMBL" id="JACEIQ010000017">
    <property type="protein sequence ID" value="MBA4495677.1"/>
    <property type="molecule type" value="Genomic_DNA"/>
</dbReference>
<keyword evidence="2" id="KW-1185">Reference proteome</keyword>
<evidence type="ECO:0000313" key="2">
    <source>
        <dbReference type="Proteomes" id="UP000535491"/>
    </source>
</evidence>
<protein>
    <submittedName>
        <fullName evidence="1">Uncharacterized protein</fullName>
    </submittedName>
</protein>
<dbReference type="Proteomes" id="UP000535491">
    <property type="component" value="Unassembled WGS sequence"/>
</dbReference>
<proteinExistence type="predicted"/>
<sequence length="57" mass="6717">MKENEKSVETKADLKTLREKELDQELTDCDIIHEEIEAQYHTTGLTYIEPKTENLHD</sequence>
<dbReference type="RefSeq" id="WP_181753370.1">
    <property type="nucleotide sequence ID" value="NZ_JACEIQ010000017.1"/>
</dbReference>
<name>A0A7W2A9Y3_9BACL</name>
<evidence type="ECO:0000313" key="1">
    <source>
        <dbReference type="EMBL" id="MBA4495677.1"/>
    </source>
</evidence>
<organism evidence="1 2">
    <name type="scientific">Paenactinomyces guangxiensis</name>
    <dbReference type="NCBI Taxonomy" id="1490290"/>
    <lineage>
        <taxon>Bacteria</taxon>
        <taxon>Bacillati</taxon>
        <taxon>Bacillota</taxon>
        <taxon>Bacilli</taxon>
        <taxon>Bacillales</taxon>
        <taxon>Thermoactinomycetaceae</taxon>
        <taxon>Paenactinomyces</taxon>
    </lineage>
</organism>
<comment type="caution">
    <text evidence="1">The sequence shown here is derived from an EMBL/GenBank/DDBJ whole genome shotgun (WGS) entry which is preliminary data.</text>
</comment>
<accession>A0A7W2A9Y3</accession>